<dbReference type="RefSeq" id="WP_171783786.1">
    <property type="nucleotide sequence ID" value="NZ_BAAAML010000009.1"/>
</dbReference>
<feature type="signal peptide" evidence="5">
    <location>
        <begin position="1"/>
        <end position="30"/>
    </location>
</feature>
<proteinExistence type="predicted"/>
<dbReference type="EMBL" id="JABEZU010000002">
    <property type="protein sequence ID" value="NOV97600.1"/>
    <property type="molecule type" value="Genomic_DNA"/>
</dbReference>
<dbReference type="Pfam" id="PF04069">
    <property type="entry name" value="OpuAC"/>
    <property type="match status" value="1"/>
</dbReference>
<sequence length="303" mass="32837">MSTHRKNHRTRQTAALVATAALGLSLAACSTDDGGDDTGSEGEDMTITLGYLPSWTDGLSSAYLLDKELTAAGYTVEHEEMNEVGVLFTALAEGDIDMYPSAWSDLHSTYLDQYGDDLENVGSYYPSADKFLAVPEYTEVDSLDELADNVDLFDGTITGIEPSAGIMEATTDDVIPAYGLTEAGYMLQESGTSPMITALDEAIANEEDILVTMWTPFWANEEYPLKRLEDPQGAFGESENLEFIATAGFSEQHPEVAEWLGQIDLTESFPELDSMVNDSTDDPAAAVDAWLAEYPDAVPPFEG</sequence>
<organism evidence="7 8">
    <name type="scientific">Isoptericola halotolerans</name>
    <dbReference type="NCBI Taxonomy" id="300560"/>
    <lineage>
        <taxon>Bacteria</taxon>
        <taxon>Bacillati</taxon>
        <taxon>Actinomycetota</taxon>
        <taxon>Actinomycetes</taxon>
        <taxon>Micrococcales</taxon>
        <taxon>Promicromonosporaceae</taxon>
        <taxon>Isoptericola</taxon>
    </lineage>
</organism>
<dbReference type="CDD" id="cd13639">
    <property type="entry name" value="PBP2_OpuAC_like"/>
    <property type="match status" value="1"/>
</dbReference>
<accession>A0ABX2A419</accession>
<feature type="domain" description="ABC-type glycine betaine transport system substrate-binding" evidence="6">
    <location>
        <begin position="46"/>
        <end position="293"/>
    </location>
</feature>
<gene>
    <name evidence="7" type="ORF">HDG69_002175</name>
</gene>
<evidence type="ECO:0000256" key="1">
    <source>
        <dbReference type="ARBA" id="ARBA00004236"/>
    </source>
</evidence>
<evidence type="ECO:0000259" key="6">
    <source>
        <dbReference type="Pfam" id="PF04069"/>
    </source>
</evidence>
<keyword evidence="5" id="KW-0732">Signal</keyword>
<feature type="chain" id="PRO_5046954606" evidence="5">
    <location>
        <begin position="31"/>
        <end position="303"/>
    </location>
</feature>
<evidence type="ECO:0000256" key="5">
    <source>
        <dbReference type="SAM" id="SignalP"/>
    </source>
</evidence>
<keyword evidence="3" id="KW-1003">Cell membrane</keyword>
<comment type="subcellular location">
    <subcellularLocation>
        <location evidence="1">Cell membrane</location>
    </subcellularLocation>
</comment>
<keyword evidence="4" id="KW-0472">Membrane</keyword>
<evidence type="ECO:0000256" key="2">
    <source>
        <dbReference type="ARBA" id="ARBA00022448"/>
    </source>
</evidence>
<dbReference type="Gene3D" id="3.10.105.10">
    <property type="entry name" value="Dipeptide-binding Protein, Domain 3"/>
    <property type="match status" value="2"/>
</dbReference>
<keyword evidence="2" id="KW-0813">Transport</keyword>
<protein>
    <submittedName>
        <fullName evidence="7">Glycine betaine/proline transport system substrate-binding protein</fullName>
    </submittedName>
</protein>
<evidence type="ECO:0000256" key="4">
    <source>
        <dbReference type="ARBA" id="ARBA00023136"/>
    </source>
</evidence>
<dbReference type="InterPro" id="IPR007210">
    <property type="entry name" value="ABC_Gly_betaine_transp_sub-bd"/>
</dbReference>
<reference evidence="7 8" key="1">
    <citation type="submission" date="2020-05" db="EMBL/GenBank/DDBJ databases">
        <title>Genomic Encyclopedia of Type Strains, Phase III (KMG-III): the genomes of soil and plant-associated and newly described type strains.</title>
        <authorList>
            <person name="Whitman W."/>
        </authorList>
    </citation>
    <scope>NUCLEOTIDE SEQUENCE [LARGE SCALE GENOMIC DNA]</scope>
    <source>
        <strain evidence="7 8">KCTC 19046</strain>
    </source>
</reference>
<evidence type="ECO:0000313" key="8">
    <source>
        <dbReference type="Proteomes" id="UP000757540"/>
    </source>
</evidence>
<dbReference type="SUPFAM" id="SSF53850">
    <property type="entry name" value="Periplasmic binding protein-like II"/>
    <property type="match status" value="1"/>
</dbReference>
<evidence type="ECO:0000313" key="7">
    <source>
        <dbReference type="EMBL" id="NOV97600.1"/>
    </source>
</evidence>
<keyword evidence="8" id="KW-1185">Reference proteome</keyword>
<evidence type="ECO:0000256" key="3">
    <source>
        <dbReference type="ARBA" id="ARBA00022475"/>
    </source>
</evidence>
<dbReference type="PANTHER" id="PTHR47737:SF1">
    <property type="entry name" value="GLYCINE BETAINE_PROLINE BETAINE TRANSPORT SYSTEM PERMEASE PROTEIN PROW"/>
    <property type="match status" value="1"/>
</dbReference>
<dbReference type="PROSITE" id="PS51257">
    <property type="entry name" value="PROKAR_LIPOPROTEIN"/>
    <property type="match status" value="1"/>
</dbReference>
<name>A0ABX2A419_9MICO</name>
<dbReference type="PANTHER" id="PTHR47737">
    <property type="entry name" value="GLYCINE BETAINE/PROLINE BETAINE TRANSPORT SYSTEM PERMEASE PROTEIN PROW"/>
    <property type="match status" value="1"/>
</dbReference>
<dbReference type="Gene3D" id="3.40.190.100">
    <property type="entry name" value="Glycine betaine-binding periplasmic protein, domain 2"/>
    <property type="match status" value="1"/>
</dbReference>
<comment type="caution">
    <text evidence="7">The sequence shown here is derived from an EMBL/GenBank/DDBJ whole genome shotgun (WGS) entry which is preliminary data.</text>
</comment>
<dbReference type="Proteomes" id="UP000757540">
    <property type="component" value="Unassembled WGS sequence"/>
</dbReference>